<evidence type="ECO:0000256" key="8">
    <source>
        <dbReference type="PIRSR" id="PIRSR001589-2"/>
    </source>
</evidence>
<feature type="binding site" evidence="8">
    <location>
        <position position="245"/>
    </location>
    <ligand>
        <name>ATP</name>
        <dbReference type="ChEBI" id="CHEBI:30616"/>
    </ligand>
</feature>
<evidence type="ECO:0000256" key="5">
    <source>
        <dbReference type="ARBA" id="ARBA00022840"/>
    </source>
</evidence>
<name>A0A0B6RXR3_BURPL</name>
<dbReference type="Gene3D" id="3.40.50.620">
    <property type="entry name" value="HUPs"/>
    <property type="match status" value="1"/>
</dbReference>
<dbReference type="KEGG" id="bpla:bpln_2g00910"/>
<dbReference type="PANTHER" id="PTHR43284:SF1">
    <property type="entry name" value="ASPARAGINE SYNTHETASE"/>
    <property type="match status" value="1"/>
</dbReference>
<feature type="domain" description="Glutamine amidotransferase type-2" evidence="9">
    <location>
        <begin position="2"/>
        <end position="193"/>
    </location>
</feature>
<feature type="binding site" evidence="8">
    <location>
        <position position="89"/>
    </location>
    <ligand>
        <name>L-glutamine</name>
        <dbReference type="ChEBI" id="CHEBI:58359"/>
    </ligand>
</feature>
<evidence type="ECO:0000256" key="4">
    <source>
        <dbReference type="ARBA" id="ARBA00022741"/>
    </source>
</evidence>
<reference evidence="10 11" key="2">
    <citation type="journal article" date="2016" name="Appl. Microbiol. Biotechnol.">
        <title>Mutations improving production and secretion of extracellular lipase by Burkholderia glumae PG1.</title>
        <authorList>
            <person name="Knapp A."/>
            <person name="Voget S."/>
            <person name="Gao R."/>
            <person name="Zaburannyi N."/>
            <person name="Krysciak D."/>
            <person name="Breuer M."/>
            <person name="Hauer B."/>
            <person name="Streit W.R."/>
            <person name="Muller R."/>
            <person name="Daniel R."/>
            <person name="Jaeger K.E."/>
        </authorList>
    </citation>
    <scope>NUCLEOTIDE SEQUENCE [LARGE SCALE GENOMIC DNA]</scope>
    <source>
        <strain evidence="10 11">PG1</strain>
    </source>
</reference>
<keyword evidence="11" id="KW-1185">Reference proteome</keyword>
<dbReference type="PROSITE" id="PS51278">
    <property type="entry name" value="GATASE_TYPE_2"/>
    <property type="match status" value="1"/>
</dbReference>
<dbReference type="PANTHER" id="PTHR43284">
    <property type="entry name" value="ASPARAGINE SYNTHETASE (GLUTAMINE-HYDROLYZING)"/>
    <property type="match status" value="1"/>
</dbReference>
<dbReference type="InterPro" id="IPR017932">
    <property type="entry name" value="GATase_2_dom"/>
</dbReference>
<dbReference type="AlphaFoldDB" id="A0A0B6RXR3"/>
<evidence type="ECO:0000256" key="2">
    <source>
        <dbReference type="ARBA" id="ARBA00005752"/>
    </source>
</evidence>
<comment type="similarity">
    <text evidence="2">Belongs to the asparagine synthetase family.</text>
</comment>
<dbReference type="RefSeq" id="WP_042626875.1">
    <property type="nucleotide sequence ID" value="NZ_BSTO01000007.1"/>
</dbReference>
<dbReference type="KEGG" id="bgp:BGL_2c00900"/>
<comment type="pathway">
    <text evidence="1">Amino-acid biosynthesis; L-asparagine biosynthesis; L-asparagine from L-aspartate (L-Gln route): step 1/1.</text>
</comment>
<dbReference type="Gene3D" id="3.60.20.10">
    <property type="entry name" value="Glutamine Phosphoribosylpyrophosphate, subunit 1, domain 1"/>
    <property type="match status" value="1"/>
</dbReference>
<dbReference type="InterPro" id="IPR051786">
    <property type="entry name" value="ASN_synthetase/amidase"/>
</dbReference>
<dbReference type="HOGENOM" id="CLU_014658_3_1_4"/>
<dbReference type="GO" id="GO:0004066">
    <property type="term" value="F:asparagine synthase (glutamine-hydrolyzing) activity"/>
    <property type="evidence" value="ECO:0007669"/>
    <property type="project" value="UniProtKB-EC"/>
</dbReference>
<dbReference type="SUPFAM" id="SSF52402">
    <property type="entry name" value="Adenine nucleotide alpha hydrolases-like"/>
    <property type="match status" value="1"/>
</dbReference>
<evidence type="ECO:0000256" key="1">
    <source>
        <dbReference type="ARBA" id="ARBA00005187"/>
    </source>
</evidence>
<comment type="catalytic activity">
    <reaction evidence="6">
        <text>L-aspartate + L-glutamine + ATP + H2O = L-asparagine + L-glutamate + AMP + diphosphate + H(+)</text>
        <dbReference type="Rhea" id="RHEA:12228"/>
        <dbReference type="ChEBI" id="CHEBI:15377"/>
        <dbReference type="ChEBI" id="CHEBI:15378"/>
        <dbReference type="ChEBI" id="CHEBI:29985"/>
        <dbReference type="ChEBI" id="CHEBI:29991"/>
        <dbReference type="ChEBI" id="CHEBI:30616"/>
        <dbReference type="ChEBI" id="CHEBI:33019"/>
        <dbReference type="ChEBI" id="CHEBI:58048"/>
        <dbReference type="ChEBI" id="CHEBI:58359"/>
        <dbReference type="ChEBI" id="CHEBI:456215"/>
        <dbReference type="EC" id="6.3.5.4"/>
    </reaction>
</comment>
<evidence type="ECO:0000313" key="10">
    <source>
        <dbReference type="EMBL" id="AJK48188.1"/>
    </source>
</evidence>
<evidence type="ECO:0000256" key="3">
    <source>
        <dbReference type="ARBA" id="ARBA00012737"/>
    </source>
</evidence>
<dbReference type="SUPFAM" id="SSF56235">
    <property type="entry name" value="N-terminal nucleophile aminohydrolases (Ntn hydrolases)"/>
    <property type="match status" value="1"/>
</dbReference>
<keyword evidence="4 8" id="KW-0547">Nucleotide-binding</keyword>
<dbReference type="InterPro" id="IPR006426">
    <property type="entry name" value="Asn_synth_AEB"/>
</dbReference>
<dbReference type="Proteomes" id="UP000031838">
    <property type="component" value="Chromosome 2"/>
</dbReference>
<dbReference type="GO" id="GO:0006529">
    <property type="term" value="P:asparagine biosynthetic process"/>
    <property type="evidence" value="ECO:0007669"/>
    <property type="project" value="UniProtKB-KW"/>
</dbReference>
<dbReference type="Pfam" id="PF00733">
    <property type="entry name" value="Asn_synthase"/>
    <property type="match status" value="1"/>
</dbReference>
<feature type="binding site" evidence="8">
    <location>
        <position position="268"/>
    </location>
    <ligand>
        <name>ATP</name>
        <dbReference type="ChEBI" id="CHEBI:30616"/>
    </ligand>
</feature>
<dbReference type="GO" id="GO:0005829">
    <property type="term" value="C:cytosol"/>
    <property type="evidence" value="ECO:0007669"/>
    <property type="project" value="TreeGrafter"/>
</dbReference>
<dbReference type="EMBL" id="CP002581">
    <property type="protein sequence ID" value="AJK48188.1"/>
    <property type="molecule type" value="Genomic_DNA"/>
</dbReference>
<evidence type="ECO:0000256" key="7">
    <source>
        <dbReference type="PIRSR" id="PIRSR001589-1"/>
    </source>
</evidence>
<dbReference type="InterPro" id="IPR029055">
    <property type="entry name" value="Ntn_hydrolases_N"/>
</dbReference>
<organism evidence="10 11">
    <name type="scientific">Burkholderia plantarii</name>
    <dbReference type="NCBI Taxonomy" id="41899"/>
    <lineage>
        <taxon>Bacteria</taxon>
        <taxon>Pseudomonadati</taxon>
        <taxon>Pseudomonadota</taxon>
        <taxon>Betaproteobacteria</taxon>
        <taxon>Burkholderiales</taxon>
        <taxon>Burkholderiaceae</taxon>
        <taxon>Burkholderia</taxon>
    </lineage>
</organism>
<keyword evidence="7" id="KW-0315">Glutamine amidotransferase</keyword>
<dbReference type="Pfam" id="PF13537">
    <property type="entry name" value="GATase_7"/>
    <property type="match status" value="1"/>
</dbReference>
<evidence type="ECO:0000313" key="11">
    <source>
        <dbReference type="Proteomes" id="UP000031838"/>
    </source>
</evidence>
<keyword evidence="10" id="KW-0436">Ligase</keyword>
<keyword evidence="7" id="KW-0028">Amino-acid biosynthesis</keyword>
<feature type="active site" description="For GATase activity" evidence="7">
    <location>
        <position position="2"/>
    </location>
</feature>
<evidence type="ECO:0000259" key="9">
    <source>
        <dbReference type="PROSITE" id="PS51278"/>
    </source>
</evidence>
<dbReference type="EC" id="6.3.5.4" evidence="3"/>
<dbReference type="InterPro" id="IPR001962">
    <property type="entry name" value="Asn_synthase"/>
</dbReference>
<reference evidence="11" key="1">
    <citation type="submission" date="2011-03" db="EMBL/GenBank/DDBJ databases">
        <authorList>
            <person name="Voget S."/>
            <person name="Streit W.R."/>
            <person name="Jaeger K.E."/>
            <person name="Daniel R."/>
        </authorList>
    </citation>
    <scope>NUCLEOTIDE SEQUENCE [LARGE SCALE GENOMIC DNA]</scope>
    <source>
        <strain evidence="11">PG1</strain>
    </source>
</reference>
<protein>
    <recommendedName>
        <fullName evidence="3">asparagine synthase (glutamine-hydrolyzing)</fullName>
        <ecNumber evidence="3">6.3.5.4</ecNumber>
    </recommendedName>
</protein>
<gene>
    <name evidence="10" type="ORF">BGL_2c00900</name>
</gene>
<keyword evidence="7" id="KW-0061">Asparagine biosynthesis</keyword>
<evidence type="ECO:0000256" key="6">
    <source>
        <dbReference type="ARBA" id="ARBA00048741"/>
    </source>
</evidence>
<dbReference type="PIRSF" id="PIRSF001589">
    <property type="entry name" value="Asn_synthetase_glu-h"/>
    <property type="match status" value="1"/>
</dbReference>
<sequence length="545" mass="60296">MCGILGCISEHVDDTRFARALDTLAHRGPFHRGQLRRGALRLGMTRLPMSSSVDYPLPVEVNGWLATYNGEVYESTAGGLPAEVARVIDAIRAGGEFPDGMYAFAMLEPSGARLHLGRDVFGIKPLYYRHDAQRGEFAFASELPALLALLGPQRLDRESVADVVATGAVLQYRTMFEGVQVLPPGTLLSFDVSAPRQAPSLTALRLAGHEAAGAIDAADAIDDLGAALDSSIERCSDTFRDVGLLLSGGIDSTLVNACLPPDTARFHVSVSDSGDHPPPQPGLRVCELGGDDFWPLARRAVRSYAAPTRMSSLLMYQALADLVRQHDSYCVLLGEGADELFWGYPRHLAMDECDFTLTPRRLAGQYFGDFDTKSGWLDPALAQTVLQRVDAVTADLYTGDLDEAIWHFDLHYSLEPLLRRADHLLMSRTVEARLPFLHGRVPAIARGLGRERLAQHQQKAPLQALIRRRVPDYPIEKKRHFRLPFTKWAGLVDEMRDFLRRGLDELHALGLTRLSEPDVQRLDGSDAFTLTTLLLWRQAFSEHLQ</sequence>
<keyword evidence="5 8" id="KW-0067">ATP-binding</keyword>
<proteinExistence type="inferred from homology"/>
<dbReference type="InterPro" id="IPR014729">
    <property type="entry name" value="Rossmann-like_a/b/a_fold"/>
</dbReference>
<dbReference type="GO" id="GO:0005524">
    <property type="term" value="F:ATP binding"/>
    <property type="evidence" value="ECO:0007669"/>
    <property type="project" value="UniProtKB-KW"/>
</dbReference>
<accession>A0A0B6RXR3</accession>